<evidence type="ECO:0000313" key="8">
    <source>
        <dbReference type="Proteomes" id="UP000316621"/>
    </source>
</evidence>
<dbReference type="GO" id="GO:0016020">
    <property type="term" value="C:membrane"/>
    <property type="evidence" value="ECO:0007669"/>
    <property type="project" value="UniProtKB-SubCell"/>
</dbReference>
<feature type="transmembrane region" description="Helical" evidence="6">
    <location>
        <begin position="371"/>
        <end position="390"/>
    </location>
</feature>
<accession>A0A4Y7L9B0</accession>
<keyword evidence="5 6" id="KW-0472">Membrane</keyword>
<evidence type="ECO:0000313" key="7">
    <source>
        <dbReference type="EMBL" id="RZC81078.1"/>
    </source>
</evidence>
<dbReference type="PANTHER" id="PTHR14255:SF24">
    <property type="entry name" value="SULFITE EXPORTER TAUE_SAFE FAMILY PROTEIN"/>
    <property type="match status" value="1"/>
</dbReference>
<feature type="transmembrane region" description="Helical" evidence="6">
    <location>
        <begin position="260"/>
        <end position="282"/>
    </location>
</feature>
<comment type="similarity">
    <text evidence="2">Belongs to the 4-toluene sulfonate uptake permease (TSUP) (TC 2.A.102) family.</text>
</comment>
<dbReference type="GO" id="GO:0016567">
    <property type="term" value="P:protein ubiquitination"/>
    <property type="evidence" value="ECO:0007669"/>
    <property type="project" value="TreeGrafter"/>
</dbReference>
<gene>
    <name evidence="7" type="ORF">C5167_043653</name>
</gene>
<dbReference type="OMA" id="MYWKDTA"/>
<dbReference type="AlphaFoldDB" id="A0A4Y7L9B0"/>
<keyword evidence="3 6" id="KW-0812">Transmembrane</keyword>
<proteinExistence type="inferred from homology"/>
<feature type="transmembrane region" description="Helical" evidence="6">
    <location>
        <begin position="122"/>
        <end position="145"/>
    </location>
</feature>
<organism evidence="7 8">
    <name type="scientific">Papaver somniferum</name>
    <name type="common">Opium poppy</name>
    <dbReference type="NCBI Taxonomy" id="3469"/>
    <lineage>
        <taxon>Eukaryota</taxon>
        <taxon>Viridiplantae</taxon>
        <taxon>Streptophyta</taxon>
        <taxon>Embryophyta</taxon>
        <taxon>Tracheophyta</taxon>
        <taxon>Spermatophyta</taxon>
        <taxon>Magnoliopsida</taxon>
        <taxon>Ranunculales</taxon>
        <taxon>Papaveraceae</taxon>
        <taxon>Papaveroideae</taxon>
        <taxon>Papaver</taxon>
    </lineage>
</organism>
<reference evidence="7 8" key="1">
    <citation type="journal article" date="2018" name="Science">
        <title>The opium poppy genome and morphinan production.</title>
        <authorList>
            <person name="Guo L."/>
            <person name="Winzer T."/>
            <person name="Yang X."/>
            <person name="Li Y."/>
            <person name="Ning Z."/>
            <person name="He Z."/>
            <person name="Teodor R."/>
            <person name="Lu Y."/>
            <person name="Bowser T.A."/>
            <person name="Graham I.A."/>
            <person name="Ye K."/>
        </authorList>
    </citation>
    <scope>NUCLEOTIDE SEQUENCE [LARGE SCALE GENOMIC DNA]</scope>
    <source>
        <strain evidence="8">cv. HN1</strain>
        <tissue evidence="7">Leaves</tissue>
    </source>
</reference>
<feature type="transmembrane region" description="Helical" evidence="6">
    <location>
        <begin position="151"/>
        <end position="173"/>
    </location>
</feature>
<feature type="transmembrane region" description="Helical" evidence="6">
    <location>
        <begin position="303"/>
        <end position="332"/>
    </location>
</feature>
<feature type="transmembrane region" description="Helical" evidence="6">
    <location>
        <begin position="344"/>
        <end position="364"/>
    </location>
</feature>
<sequence length="443" mass="48685">MFASAEPSTELDITSNEVENVYVLHVRNMLQKGIYVYRHVWPEMKFGWKIVVGTIIGFIGAACGSVGGVGGGGIYVPMLTLIIGFDAKTSVPISKCMITGAALSTVYYNLKRRHPTLDMPVIDYNLTLLIQPMLMLGISIGVILSEVFNDWMVTVLLIVLFLATSTMSFFKGVETWKKESRLKKEVNCLESNGEEDVLEDNPLAIEPSNGTSTQKQKREMVPILENVYWKELAILVSVWVAYLVLQIFKNKMVTCSTTYWILSSIQIPISVGVTAYTSVGLYKGKKVIASPGEKGTNWKVHQLIFYSAVGVFAGVVGGLLGMGGGFILGPLFLQVGIPPQVSTATATFAMLFSSSMSVVEYYLLKRFPVPYALYFFAVATLSALAGQHVVRKIISILGRVSLIIFILSITIFVSAIFLGGDGVANMTRKIEHKQYLGFEKLCQ</sequence>
<comment type="subcellular location">
    <subcellularLocation>
        <location evidence="1">Membrane</location>
        <topology evidence="1">Multi-pass membrane protein</topology>
    </subcellularLocation>
</comment>
<feature type="transmembrane region" description="Helical" evidence="6">
    <location>
        <begin position="46"/>
        <end position="70"/>
    </location>
</feature>
<dbReference type="GO" id="GO:0031464">
    <property type="term" value="C:Cul4A-RING E3 ubiquitin ligase complex"/>
    <property type="evidence" value="ECO:0007669"/>
    <property type="project" value="TreeGrafter"/>
</dbReference>
<protein>
    <submittedName>
        <fullName evidence="7">Uncharacterized protein</fullName>
    </submittedName>
</protein>
<dbReference type="Pfam" id="PF01925">
    <property type="entry name" value="TauE"/>
    <property type="match status" value="2"/>
</dbReference>
<feature type="transmembrane region" description="Helical" evidence="6">
    <location>
        <begin position="396"/>
        <end position="419"/>
    </location>
</feature>
<dbReference type="PANTHER" id="PTHR14255">
    <property type="entry name" value="CEREBLON"/>
    <property type="match status" value="1"/>
</dbReference>
<evidence type="ECO:0000256" key="1">
    <source>
        <dbReference type="ARBA" id="ARBA00004141"/>
    </source>
</evidence>
<feature type="transmembrane region" description="Helical" evidence="6">
    <location>
        <begin position="227"/>
        <end position="248"/>
    </location>
</feature>
<keyword evidence="8" id="KW-1185">Reference proteome</keyword>
<evidence type="ECO:0000256" key="3">
    <source>
        <dbReference type="ARBA" id="ARBA00022692"/>
    </source>
</evidence>
<evidence type="ECO:0000256" key="4">
    <source>
        <dbReference type="ARBA" id="ARBA00022989"/>
    </source>
</evidence>
<dbReference type="Proteomes" id="UP000316621">
    <property type="component" value="Chromosome 10"/>
</dbReference>
<evidence type="ECO:0000256" key="2">
    <source>
        <dbReference type="ARBA" id="ARBA00009142"/>
    </source>
</evidence>
<dbReference type="Gramene" id="RZC81078">
    <property type="protein sequence ID" value="RZC81078"/>
    <property type="gene ID" value="C5167_043653"/>
</dbReference>
<name>A0A4Y7L9B0_PAPSO</name>
<keyword evidence="4 6" id="KW-1133">Transmembrane helix</keyword>
<evidence type="ECO:0000256" key="5">
    <source>
        <dbReference type="ARBA" id="ARBA00023136"/>
    </source>
</evidence>
<feature type="transmembrane region" description="Helical" evidence="6">
    <location>
        <begin position="90"/>
        <end position="110"/>
    </location>
</feature>
<dbReference type="InterPro" id="IPR002781">
    <property type="entry name" value="TM_pro_TauE-like"/>
</dbReference>
<dbReference type="EMBL" id="CM010724">
    <property type="protein sequence ID" value="RZC81078.1"/>
    <property type="molecule type" value="Genomic_DNA"/>
</dbReference>
<evidence type="ECO:0000256" key="6">
    <source>
        <dbReference type="SAM" id="Phobius"/>
    </source>
</evidence>
<dbReference type="STRING" id="3469.A0A4Y7L9B0"/>